<evidence type="ECO:0000313" key="3">
    <source>
        <dbReference type="Proteomes" id="UP001648503"/>
    </source>
</evidence>
<feature type="compositionally biased region" description="Polar residues" evidence="1">
    <location>
        <begin position="57"/>
        <end position="77"/>
    </location>
</feature>
<comment type="caution">
    <text evidence="2">The sequence shown here is derived from an EMBL/GenBank/DDBJ whole genome shotgun (WGS) entry which is preliminary data.</text>
</comment>
<reference evidence="2 3" key="1">
    <citation type="submission" date="2021-02" db="EMBL/GenBank/DDBJ databases">
        <title>Variation within the Batrachochytrium salamandrivorans European outbreak.</title>
        <authorList>
            <person name="Kelly M."/>
            <person name="Pasmans F."/>
            <person name="Shea T.P."/>
            <person name="Munoz J.F."/>
            <person name="Carranza S."/>
            <person name="Cuomo C.A."/>
            <person name="Martel A."/>
        </authorList>
    </citation>
    <scope>NUCLEOTIDE SEQUENCE [LARGE SCALE GENOMIC DNA]</scope>
    <source>
        <strain evidence="2 3">AMFP18/2</strain>
    </source>
</reference>
<sequence>MAASVLGLVPEWYIPGYSTGRGSGMRLISLAKPMVHIASPVAVNRHIRPYHGHSWPTPRSTALETQGTRSSIEPSPAQINSCHSLGEEPRDWHMTRKTQRVDGDAKDHHILVACMRLLDKRRVTQIAMQSHKFPLSYRQAALGAIAESLYDPHEMDKCLELCSGQSKFMYKMKPNSRIYDSLILKICLSKPPKNIDIALELAQLAASMDLTLGSPAMSALINALRDGLNWQGLKWAWEQVILSRGKIDQISYKASISLLHAHIHTAKASYKQTPSIDHILLDTSPDPLLDTIHISPSDIEVLDRILELKSPLDLEMSELHIAAKLFKMLRMPDETLNVFRLICLGYEQYAYSSHRLAHIREFIRRSFRKQGLTKEKFSRNRLVGDVFMTTESETYLVKIEFIEILLSKGYIQEALQIAKSMRDLYSEFENLVAVLTSQKSFSRQASMLLINLAASQTLLINNLKFQKAISRLILCLHSQHYGKICIPFIIYTIELIGTETSFENGNMMCEALLECLLAIDGDLRNTTHIFCRMVQPWPKIPPSLVRILFRYTMERGWVKLAETINIWAAEHHILMSVPASEGRPKYDESLAIWGEV</sequence>
<proteinExistence type="predicted"/>
<evidence type="ECO:0000313" key="2">
    <source>
        <dbReference type="EMBL" id="KAH6586190.1"/>
    </source>
</evidence>
<keyword evidence="3" id="KW-1185">Reference proteome</keyword>
<dbReference type="Proteomes" id="UP001648503">
    <property type="component" value="Unassembled WGS sequence"/>
</dbReference>
<gene>
    <name evidence="2" type="ORF">BASA50_000655</name>
</gene>
<organism evidence="2 3">
    <name type="scientific">Batrachochytrium salamandrivorans</name>
    <dbReference type="NCBI Taxonomy" id="1357716"/>
    <lineage>
        <taxon>Eukaryota</taxon>
        <taxon>Fungi</taxon>
        <taxon>Fungi incertae sedis</taxon>
        <taxon>Chytridiomycota</taxon>
        <taxon>Chytridiomycota incertae sedis</taxon>
        <taxon>Chytridiomycetes</taxon>
        <taxon>Rhizophydiales</taxon>
        <taxon>Rhizophydiales incertae sedis</taxon>
        <taxon>Batrachochytrium</taxon>
    </lineage>
</organism>
<dbReference type="EMBL" id="JAFCIX010000575">
    <property type="protein sequence ID" value="KAH6586190.1"/>
    <property type="molecule type" value="Genomic_DNA"/>
</dbReference>
<protein>
    <recommendedName>
        <fullName evidence="4">Pentacotripeptide-repeat region of PRORP domain-containing protein</fullName>
    </recommendedName>
</protein>
<accession>A0ABQ8ET83</accession>
<evidence type="ECO:0008006" key="4">
    <source>
        <dbReference type="Google" id="ProtNLM"/>
    </source>
</evidence>
<name>A0ABQ8ET83_9FUNG</name>
<evidence type="ECO:0000256" key="1">
    <source>
        <dbReference type="SAM" id="MobiDB-lite"/>
    </source>
</evidence>
<feature type="region of interest" description="Disordered" evidence="1">
    <location>
        <begin position="50"/>
        <end position="77"/>
    </location>
</feature>